<feature type="compositionally biased region" description="Polar residues" evidence="1">
    <location>
        <begin position="80"/>
        <end position="112"/>
    </location>
</feature>
<gene>
    <name evidence="2" type="ORF">PACLA_8A018919</name>
</gene>
<accession>A0A6S7GBM4</accession>
<dbReference type="OrthoDB" id="10604692at2759"/>
<dbReference type="PROSITE" id="PS00028">
    <property type="entry name" value="ZINC_FINGER_C2H2_1"/>
    <property type="match status" value="1"/>
</dbReference>
<dbReference type="AlphaFoldDB" id="A0A6S7GBM4"/>
<comment type="caution">
    <text evidence="2">The sequence shown here is derived from an EMBL/GenBank/DDBJ whole genome shotgun (WGS) entry which is preliminary data.</text>
</comment>
<protein>
    <submittedName>
        <fullName evidence="2">Metastasis-associated MTA3-like</fullName>
    </submittedName>
</protein>
<dbReference type="InterPro" id="IPR035170">
    <property type="entry name" value="MTA1_R1"/>
</dbReference>
<feature type="region of interest" description="Disordered" evidence="1">
    <location>
        <begin position="374"/>
        <end position="406"/>
    </location>
</feature>
<feature type="compositionally biased region" description="Low complexity" evidence="1">
    <location>
        <begin position="462"/>
        <end position="472"/>
    </location>
</feature>
<dbReference type="Pfam" id="PF17226">
    <property type="entry name" value="MTA_R1"/>
    <property type="match status" value="1"/>
</dbReference>
<name>A0A6S7GBM4_PARCT</name>
<feature type="compositionally biased region" description="Basic and acidic residues" evidence="1">
    <location>
        <begin position="381"/>
        <end position="400"/>
    </location>
</feature>
<evidence type="ECO:0000313" key="2">
    <source>
        <dbReference type="EMBL" id="CAB3989155.1"/>
    </source>
</evidence>
<feature type="region of interest" description="Disordered" evidence="1">
    <location>
        <begin position="421"/>
        <end position="448"/>
    </location>
</feature>
<proteinExistence type="predicted"/>
<organism evidence="2 3">
    <name type="scientific">Paramuricea clavata</name>
    <name type="common">Red gorgonian</name>
    <name type="synonym">Violescent sea-whip</name>
    <dbReference type="NCBI Taxonomy" id="317549"/>
    <lineage>
        <taxon>Eukaryota</taxon>
        <taxon>Metazoa</taxon>
        <taxon>Cnidaria</taxon>
        <taxon>Anthozoa</taxon>
        <taxon>Octocorallia</taxon>
        <taxon>Malacalcyonacea</taxon>
        <taxon>Plexauridae</taxon>
        <taxon>Paramuricea</taxon>
    </lineage>
</organism>
<dbReference type="InterPro" id="IPR013087">
    <property type="entry name" value="Znf_C2H2_type"/>
</dbReference>
<evidence type="ECO:0000313" key="3">
    <source>
        <dbReference type="Proteomes" id="UP001152795"/>
    </source>
</evidence>
<keyword evidence="3" id="KW-1185">Reference proteome</keyword>
<feature type="compositionally biased region" description="Polar residues" evidence="1">
    <location>
        <begin position="297"/>
        <end position="320"/>
    </location>
</feature>
<feature type="region of interest" description="Disordered" evidence="1">
    <location>
        <begin position="78"/>
        <end position="114"/>
    </location>
</feature>
<sequence length="491" mass="53667">MKVLPMTKVSRYLCTDFLKFPHLARVSNVPLDINEIRQACVKRVSREVVEKIIAGRKEKKRKPLESIVEFLRASPPKVTSDVTMTPQPTTHVTKTRSKSTSSMHPSPITSPTRKMLHSPRLYIPQANVNEVAEPRPAHSSKHLLSRKRSLENVNTHQNGLDGPATKRFVSNSPLGKKGCECKHCGKVLHNQASLSHHMQTVHAVSYQPSQGSGPPKQKTYPAYCDVKPGMGPGVTKMAPYAEHTVTSYNTPGLKSPPQPPTALPISQPLSNPPPKQQQQQSEPTLGAGVNRKLSAPTVKNHSAVNGQNKSRGRSSPTRQPQFIDPPEEFVFSSTKVMRSARKSIENEVKRRLPRKPWMEVKCPAELRELVYRTRKPRKNKEKTPAEVPTKSDHIVNDGKKASPVKNNEVAEAVAPLFAVNDEKPPVISQGDVPPENIEPGENIDMPADKESVTPVGEVAAGAAQVAADSGTPGKTGGVGGTRVDEPIVIDD</sequence>
<evidence type="ECO:0000256" key="1">
    <source>
        <dbReference type="SAM" id="MobiDB-lite"/>
    </source>
</evidence>
<dbReference type="Proteomes" id="UP001152795">
    <property type="component" value="Unassembled WGS sequence"/>
</dbReference>
<dbReference type="PROSITE" id="PS50157">
    <property type="entry name" value="ZINC_FINGER_C2H2_2"/>
    <property type="match status" value="1"/>
</dbReference>
<dbReference type="EMBL" id="CACRXK020001436">
    <property type="protein sequence ID" value="CAB3989155.1"/>
    <property type="molecule type" value="Genomic_DNA"/>
</dbReference>
<feature type="region of interest" description="Disordered" evidence="1">
    <location>
        <begin position="462"/>
        <end position="491"/>
    </location>
</feature>
<feature type="region of interest" description="Disordered" evidence="1">
    <location>
        <begin position="247"/>
        <end position="328"/>
    </location>
</feature>
<reference evidence="2" key="1">
    <citation type="submission" date="2020-04" db="EMBL/GenBank/DDBJ databases">
        <authorList>
            <person name="Alioto T."/>
            <person name="Alioto T."/>
            <person name="Gomez Garrido J."/>
        </authorList>
    </citation>
    <scope>NUCLEOTIDE SEQUENCE</scope>
    <source>
        <strain evidence="2">A484AB</strain>
    </source>
</reference>